<evidence type="ECO:0000313" key="5">
    <source>
        <dbReference type="EMBL" id="PSK89642.1"/>
    </source>
</evidence>
<dbReference type="SUPFAM" id="SSF50475">
    <property type="entry name" value="FMN-binding split barrel"/>
    <property type="match status" value="1"/>
</dbReference>
<dbReference type="Pfam" id="PF01613">
    <property type="entry name" value="Flavin_Reduct"/>
    <property type="match status" value="1"/>
</dbReference>
<reference evidence="5 6" key="1">
    <citation type="submission" date="2018-03" db="EMBL/GenBank/DDBJ databases">
        <title>Genomic Encyclopedia of Archaeal and Bacterial Type Strains, Phase II (KMG-II): from individual species to whole genera.</title>
        <authorList>
            <person name="Goeker M."/>
        </authorList>
    </citation>
    <scope>NUCLEOTIDE SEQUENCE [LARGE SCALE GENOMIC DNA]</scope>
    <source>
        <strain evidence="5 6">DSM 45312</strain>
    </source>
</reference>
<dbReference type="SMART" id="SM00903">
    <property type="entry name" value="Flavin_Reduct"/>
    <property type="match status" value="1"/>
</dbReference>
<proteinExistence type="inferred from homology"/>
<organism evidence="5 6">
    <name type="scientific">Murinocardiopsis flavida</name>
    <dbReference type="NCBI Taxonomy" id="645275"/>
    <lineage>
        <taxon>Bacteria</taxon>
        <taxon>Bacillati</taxon>
        <taxon>Actinomycetota</taxon>
        <taxon>Actinomycetes</taxon>
        <taxon>Streptosporangiales</taxon>
        <taxon>Nocardiopsidaceae</taxon>
        <taxon>Murinocardiopsis</taxon>
    </lineage>
</organism>
<dbReference type="GO" id="GO:0010181">
    <property type="term" value="F:FMN binding"/>
    <property type="evidence" value="ECO:0007669"/>
    <property type="project" value="InterPro"/>
</dbReference>
<dbReference type="InterPro" id="IPR012349">
    <property type="entry name" value="Split_barrel_FMN-bd"/>
</dbReference>
<dbReference type="Gene3D" id="2.30.110.10">
    <property type="entry name" value="Electron Transport, Fmn-binding Protein, Chain A"/>
    <property type="match status" value="1"/>
</dbReference>
<comment type="caution">
    <text evidence="5">The sequence shown here is derived from an EMBL/GenBank/DDBJ whole genome shotgun (WGS) entry which is preliminary data.</text>
</comment>
<comment type="similarity">
    <text evidence="1">Belongs to the non-flavoprotein flavin reductase family.</text>
</comment>
<feature type="domain" description="Flavin reductase like" evidence="4">
    <location>
        <begin position="38"/>
        <end position="182"/>
    </location>
</feature>
<protein>
    <submittedName>
        <fullName evidence="5">Flavin reductase (DIM6/NTAB) family NADH-FMN oxidoreductase RutF</fullName>
    </submittedName>
</protein>
<dbReference type="PANTHER" id="PTHR30466">
    <property type="entry name" value="FLAVIN REDUCTASE"/>
    <property type="match status" value="1"/>
</dbReference>
<dbReference type="RefSeq" id="WP_394339815.1">
    <property type="nucleotide sequence ID" value="NZ_PYGA01000025.1"/>
</dbReference>
<sequence>MTAANATEHQDRTVNGSAAGSTDPDAGQVDSARFRQTLSRHAAGVTAVTALVDGRPVGLTATSFTSVSADPPLVSFYVADTSSTWVRMRRADRFAVHLLADDQGDLATRFATQGIDRFAPPTRWTTDWNGPPILAGTSAHLVCHRHTTVRVADHWLVVGRVAKTSIDESKRPLLYLHHTYGRFTPLPRPD</sequence>
<evidence type="ECO:0000259" key="4">
    <source>
        <dbReference type="SMART" id="SM00903"/>
    </source>
</evidence>
<evidence type="ECO:0000313" key="6">
    <source>
        <dbReference type="Proteomes" id="UP000240542"/>
    </source>
</evidence>
<evidence type="ECO:0000256" key="2">
    <source>
        <dbReference type="ARBA" id="ARBA00023002"/>
    </source>
</evidence>
<dbReference type="EMBL" id="PYGA01000025">
    <property type="protein sequence ID" value="PSK89642.1"/>
    <property type="molecule type" value="Genomic_DNA"/>
</dbReference>
<feature type="compositionally biased region" description="Polar residues" evidence="3">
    <location>
        <begin position="1"/>
        <end position="20"/>
    </location>
</feature>
<dbReference type="Proteomes" id="UP000240542">
    <property type="component" value="Unassembled WGS sequence"/>
</dbReference>
<feature type="region of interest" description="Disordered" evidence="3">
    <location>
        <begin position="1"/>
        <end position="28"/>
    </location>
</feature>
<dbReference type="InterPro" id="IPR050268">
    <property type="entry name" value="NADH-dep_flavin_reductase"/>
</dbReference>
<keyword evidence="2" id="KW-0560">Oxidoreductase</keyword>
<evidence type="ECO:0000256" key="3">
    <source>
        <dbReference type="SAM" id="MobiDB-lite"/>
    </source>
</evidence>
<name>A0A2P8CXD3_9ACTN</name>
<dbReference type="InterPro" id="IPR002563">
    <property type="entry name" value="Flavin_Rdtase-like_dom"/>
</dbReference>
<gene>
    <name evidence="5" type="ORF">CLV63_12536</name>
</gene>
<accession>A0A2P8CXD3</accession>
<keyword evidence="6" id="KW-1185">Reference proteome</keyword>
<dbReference type="GO" id="GO:0042602">
    <property type="term" value="F:riboflavin reductase (NADPH) activity"/>
    <property type="evidence" value="ECO:0007669"/>
    <property type="project" value="TreeGrafter"/>
</dbReference>
<dbReference type="PANTHER" id="PTHR30466:SF11">
    <property type="entry name" value="FLAVIN-DEPENDENT MONOOXYGENASE, REDUCTASE SUBUNIT HSAB"/>
    <property type="match status" value="1"/>
</dbReference>
<dbReference type="AlphaFoldDB" id="A0A2P8CXD3"/>
<evidence type="ECO:0000256" key="1">
    <source>
        <dbReference type="ARBA" id="ARBA00008898"/>
    </source>
</evidence>